<dbReference type="EnsemblPlants" id="QL03p068420:mrna">
    <property type="protein sequence ID" value="QL03p068420:mrna"/>
    <property type="gene ID" value="QL03p068420"/>
</dbReference>
<dbReference type="GO" id="GO:0005634">
    <property type="term" value="C:nucleus"/>
    <property type="evidence" value="ECO:0007669"/>
    <property type="project" value="TreeGrafter"/>
</dbReference>
<dbReference type="AlphaFoldDB" id="A0A7N2LC86"/>
<sequence length="245" mass="28043">MTLGGQWNPADGVDHRYAKDVTQLDLQNCRHWNCFLKTVHETKNTERQAADAENLVSEVKRSEKKTVPKTDTKTVATKKQGDGNSRKTEIKADKDDKEDERKTGEKSGVVSKVETDADKKKVPQNDGKMGKLKDGDKSKDEKLCSLSLSPDSLLDYTDKDMQESTFEKLRLKFVSKRNQHKRQREEIQEKERDKISPVKRAKTSDLPVKEQDIKSEMLNTAQPDEDKTKVKEEDKTVDHVDEVKI</sequence>
<feature type="compositionally biased region" description="Basic and acidic residues" evidence="1">
    <location>
        <begin position="224"/>
        <end position="245"/>
    </location>
</feature>
<feature type="compositionally biased region" description="Basic and acidic residues" evidence="1">
    <location>
        <begin position="113"/>
        <end position="143"/>
    </location>
</feature>
<dbReference type="PANTHER" id="PTHR14304">
    <property type="entry name" value="CELL DIVISION CYCLE AND APOPTOSIS REGULATOR PROTEIN"/>
    <property type="match status" value="1"/>
</dbReference>
<dbReference type="InParanoid" id="A0A7N2LC86"/>
<feature type="compositionally biased region" description="Basic and acidic residues" evidence="1">
    <location>
        <begin position="58"/>
        <end position="72"/>
    </location>
</feature>
<feature type="region of interest" description="Disordered" evidence="1">
    <location>
        <begin position="44"/>
        <end position="143"/>
    </location>
</feature>
<dbReference type="PANTHER" id="PTHR14304:SF11">
    <property type="entry name" value="SAP DOMAIN-CONTAINING PROTEIN"/>
    <property type="match status" value="1"/>
</dbReference>
<dbReference type="GO" id="GO:0006355">
    <property type="term" value="P:regulation of DNA-templated transcription"/>
    <property type="evidence" value="ECO:0007669"/>
    <property type="project" value="InterPro"/>
</dbReference>
<feature type="compositionally biased region" description="Basic and acidic residues" evidence="1">
    <location>
        <begin position="183"/>
        <end position="196"/>
    </location>
</feature>
<keyword evidence="3" id="KW-1185">Reference proteome</keyword>
<evidence type="ECO:0000256" key="1">
    <source>
        <dbReference type="SAM" id="MobiDB-lite"/>
    </source>
</evidence>
<dbReference type="Gramene" id="QL03p068420:mrna">
    <property type="protein sequence ID" value="QL03p068420:mrna"/>
    <property type="gene ID" value="QL03p068420"/>
</dbReference>
<evidence type="ECO:0000313" key="2">
    <source>
        <dbReference type="EnsemblPlants" id="QL03p068420:mrna"/>
    </source>
</evidence>
<feature type="region of interest" description="Disordered" evidence="1">
    <location>
        <begin position="176"/>
        <end position="245"/>
    </location>
</feature>
<reference evidence="2" key="2">
    <citation type="submission" date="2021-01" db="UniProtKB">
        <authorList>
            <consortium name="EnsemblPlants"/>
        </authorList>
    </citation>
    <scope>IDENTIFICATION</scope>
</reference>
<dbReference type="OMA" id="VDHRYAK"/>
<reference evidence="2 3" key="1">
    <citation type="journal article" date="2016" name="G3 (Bethesda)">
        <title>First Draft Assembly and Annotation of the Genome of a California Endemic Oak Quercus lobata Nee (Fagaceae).</title>
        <authorList>
            <person name="Sork V.L."/>
            <person name="Fitz-Gibbon S.T."/>
            <person name="Puiu D."/>
            <person name="Crepeau M."/>
            <person name="Gugger P.F."/>
            <person name="Sherman R."/>
            <person name="Stevens K."/>
            <person name="Langley C.H."/>
            <person name="Pellegrini M."/>
            <person name="Salzberg S.L."/>
        </authorList>
    </citation>
    <scope>NUCLEOTIDE SEQUENCE [LARGE SCALE GENOMIC DNA]</scope>
    <source>
        <strain evidence="2 3">cv. SW786</strain>
    </source>
</reference>
<name>A0A7N2LC86_QUELO</name>
<evidence type="ECO:0000313" key="3">
    <source>
        <dbReference type="Proteomes" id="UP000594261"/>
    </source>
</evidence>
<dbReference type="Proteomes" id="UP000594261">
    <property type="component" value="Chromosome 3"/>
</dbReference>
<dbReference type="EMBL" id="LRBV02000003">
    <property type="status" value="NOT_ANNOTATED_CDS"/>
    <property type="molecule type" value="Genomic_DNA"/>
</dbReference>
<proteinExistence type="predicted"/>
<organism evidence="2 3">
    <name type="scientific">Quercus lobata</name>
    <name type="common">Valley oak</name>
    <dbReference type="NCBI Taxonomy" id="97700"/>
    <lineage>
        <taxon>Eukaryota</taxon>
        <taxon>Viridiplantae</taxon>
        <taxon>Streptophyta</taxon>
        <taxon>Embryophyta</taxon>
        <taxon>Tracheophyta</taxon>
        <taxon>Spermatophyta</taxon>
        <taxon>Magnoliopsida</taxon>
        <taxon>eudicotyledons</taxon>
        <taxon>Gunneridae</taxon>
        <taxon>Pentapetalae</taxon>
        <taxon>rosids</taxon>
        <taxon>fabids</taxon>
        <taxon>Fagales</taxon>
        <taxon>Fagaceae</taxon>
        <taxon>Quercus</taxon>
    </lineage>
</organism>
<feature type="compositionally biased region" description="Basic and acidic residues" evidence="1">
    <location>
        <begin position="79"/>
        <end position="105"/>
    </location>
</feature>
<dbReference type="InterPro" id="IPR025224">
    <property type="entry name" value="CCAR1/CCAR2"/>
</dbReference>
<protein>
    <submittedName>
        <fullName evidence="2">Uncharacterized protein</fullName>
    </submittedName>
</protein>
<accession>A0A7N2LC86</accession>